<evidence type="ECO:0000313" key="13">
    <source>
        <dbReference type="EMBL" id="MDR6269847.1"/>
    </source>
</evidence>
<reference evidence="13 14" key="1">
    <citation type="submission" date="2023-07" db="EMBL/GenBank/DDBJ databases">
        <title>Sequencing the genomes of 1000 actinobacteria strains.</title>
        <authorList>
            <person name="Klenk H.-P."/>
        </authorList>
    </citation>
    <scope>NUCLEOTIDE SEQUENCE [LARGE SCALE GENOMIC DNA]</scope>
    <source>
        <strain evidence="13 14">DSM 14555</strain>
    </source>
</reference>
<dbReference type="RefSeq" id="WP_309798488.1">
    <property type="nucleotide sequence ID" value="NZ_BAAAHY010000005.1"/>
</dbReference>
<dbReference type="PANTHER" id="PTHR43562">
    <property type="entry name" value="NAPA-TYPE SODIUM/HYDROGEN ANTIPORTER"/>
    <property type="match status" value="1"/>
</dbReference>
<feature type="transmembrane region" description="Helical" evidence="11">
    <location>
        <begin position="262"/>
        <end position="280"/>
    </location>
</feature>
<evidence type="ECO:0000256" key="7">
    <source>
        <dbReference type="ARBA" id="ARBA00023053"/>
    </source>
</evidence>
<proteinExistence type="inferred from homology"/>
<evidence type="ECO:0000256" key="1">
    <source>
        <dbReference type="ARBA" id="ARBA00004141"/>
    </source>
</evidence>
<feature type="transmembrane region" description="Helical" evidence="11">
    <location>
        <begin position="55"/>
        <end position="76"/>
    </location>
</feature>
<feature type="transmembrane region" description="Helical" evidence="11">
    <location>
        <begin position="318"/>
        <end position="337"/>
    </location>
</feature>
<organism evidence="13 14">
    <name type="scientific">Arthrobacter russicus</name>
    <dbReference type="NCBI Taxonomy" id="172040"/>
    <lineage>
        <taxon>Bacteria</taxon>
        <taxon>Bacillati</taxon>
        <taxon>Actinomycetota</taxon>
        <taxon>Actinomycetes</taxon>
        <taxon>Micrococcales</taxon>
        <taxon>Micrococcaceae</taxon>
        <taxon>Arthrobacter</taxon>
    </lineage>
</organism>
<dbReference type="Pfam" id="PF00999">
    <property type="entry name" value="Na_H_Exchanger"/>
    <property type="match status" value="1"/>
</dbReference>
<comment type="similarity">
    <text evidence="2">Belongs to the monovalent cation:proton antiporter 2 (CPA2) transporter (TC 2.A.37) family.</text>
</comment>
<dbReference type="EMBL" id="JAVDQF010000001">
    <property type="protein sequence ID" value="MDR6269847.1"/>
    <property type="molecule type" value="Genomic_DNA"/>
</dbReference>
<comment type="subcellular location">
    <subcellularLocation>
        <location evidence="1">Membrane</location>
        <topology evidence="1">Multi-pass membrane protein</topology>
    </subcellularLocation>
</comment>
<feature type="transmembrane region" description="Helical" evidence="11">
    <location>
        <begin position="88"/>
        <end position="111"/>
    </location>
</feature>
<evidence type="ECO:0000256" key="3">
    <source>
        <dbReference type="ARBA" id="ARBA00022448"/>
    </source>
</evidence>
<keyword evidence="3" id="KW-0813">Transport</keyword>
<evidence type="ECO:0000256" key="5">
    <source>
        <dbReference type="ARBA" id="ARBA00022692"/>
    </source>
</evidence>
<keyword evidence="8" id="KW-0406">Ion transport</keyword>
<evidence type="ECO:0000256" key="9">
    <source>
        <dbReference type="ARBA" id="ARBA00023136"/>
    </source>
</evidence>
<dbReference type="Proteomes" id="UP001185069">
    <property type="component" value="Unassembled WGS sequence"/>
</dbReference>
<accession>A0ABU1JBQ0</accession>
<dbReference type="InterPro" id="IPR038770">
    <property type="entry name" value="Na+/solute_symporter_sf"/>
</dbReference>
<feature type="transmembrane region" description="Helical" evidence="11">
    <location>
        <begin position="349"/>
        <end position="372"/>
    </location>
</feature>
<evidence type="ECO:0000256" key="11">
    <source>
        <dbReference type="SAM" id="Phobius"/>
    </source>
</evidence>
<dbReference type="Gene3D" id="1.20.1530.20">
    <property type="match status" value="1"/>
</dbReference>
<feature type="transmembrane region" description="Helical" evidence="11">
    <location>
        <begin position="117"/>
        <end position="137"/>
    </location>
</feature>
<dbReference type="PANTHER" id="PTHR43562:SF3">
    <property type="entry name" value="SODIUM ION_PROTON EXCHANGER (EUROFUNG)"/>
    <property type="match status" value="1"/>
</dbReference>
<evidence type="ECO:0000313" key="14">
    <source>
        <dbReference type="Proteomes" id="UP001185069"/>
    </source>
</evidence>
<keyword evidence="6 11" id="KW-1133">Transmembrane helix</keyword>
<evidence type="ECO:0000259" key="12">
    <source>
        <dbReference type="Pfam" id="PF00999"/>
    </source>
</evidence>
<feature type="domain" description="Cation/H+ exchanger transmembrane" evidence="12">
    <location>
        <begin position="14"/>
        <end position="365"/>
    </location>
</feature>
<feature type="transmembrane region" description="Helical" evidence="11">
    <location>
        <begin position="292"/>
        <end position="311"/>
    </location>
</feature>
<name>A0ABU1JBQ0_9MICC</name>
<evidence type="ECO:0000256" key="8">
    <source>
        <dbReference type="ARBA" id="ARBA00023065"/>
    </source>
</evidence>
<keyword evidence="14" id="KW-1185">Reference proteome</keyword>
<feature type="transmembrane region" description="Helical" evidence="11">
    <location>
        <begin position="144"/>
        <end position="166"/>
    </location>
</feature>
<gene>
    <name evidence="13" type="ORF">JOE69_002085</name>
</gene>
<keyword evidence="4" id="KW-0050">Antiport</keyword>
<evidence type="ECO:0000256" key="10">
    <source>
        <dbReference type="ARBA" id="ARBA00023201"/>
    </source>
</evidence>
<evidence type="ECO:0000256" key="6">
    <source>
        <dbReference type="ARBA" id="ARBA00022989"/>
    </source>
</evidence>
<keyword evidence="10" id="KW-0739">Sodium transport</keyword>
<keyword evidence="9 11" id="KW-0472">Membrane</keyword>
<keyword evidence="7" id="KW-0915">Sodium</keyword>
<feature type="transmembrane region" description="Helical" evidence="11">
    <location>
        <begin position="172"/>
        <end position="192"/>
    </location>
</feature>
<sequence length="383" mass="38905">MSFALLALIMVLGLLGPLLATPPRWRIPVVLGELLAGLLIGRTGFSLVDSADQTFSFMASIGFALIMFIAGTHVPVRDASIRAALGKGLLRVVVVAVLSAALGVGIAVLFGTMHAPLYAVLLASSSAALVLPIVDSLRLGGPKVLAMTAQVAIADTAAIVALPLAIDPPNAVRAVLGALAVAACAVLLFFLMRTTDRNGSRKRLRALSEHRKFALELRGQLAILFALAALASFSQVSIMLAGFAFGLAVSAVGQPRHVARQLFGITEGFFGPLFFVWLGASLNLRELAANPMMVLLGLALGLGAVLTHLAIRPLGMPLSLGALSAAQLGVPIAAATIGGQAGLLLPGEASALILGALLTVAVATIAGGRAAASFAVGTTAKAG</sequence>
<keyword evidence="5 11" id="KW-0812">Transmembrane</keyword>
<protein>
    <submittedName>
        <fullName evidence="13">Kef-type K+ transport system membrane component KefB</fullName>
    </submittedName>
</protein>
<evidence type="ECO:0000256" key="4">
    <source>
        <dbReference type="ARBA" id="ARBA00022449"/>
    </source>
</evidence>
<dbReference type="InterPro" id="IPR006153">
    <property type="entry name" value="Cation/H_exchanger_TM"/>
</dbReference>
<comment type="caution">
    <text evidence="13">The sequence shown here is derived from an EMBL/GenBank/DDBJ whole genome shotgun (WGS) entry which is preliminary data.</text>
</comment>
<evidence type="ECO:0000256" key="2">
    <source>
        <dbReference type="ARBA" id="ARBA00005551"/>
    </source>
</evidence>